<organism evidence="3 4">
    <name type="scientific">Oligosphaera ethanolica</name>
    <dbReference type="NCBI Taxonomy" id="760260"/>
    <lineage>
        <taxon>Bacteria</taxon>
        <taxon>Pseudomonadati</taxon>
        <taxon>Lentisphaerota</taxon>
        <taxon>Oligosphaeria</taxon>
        <taxon>Oligosphaerales</taxon>
        <taxon>Oligosphaeraceae</taxon>
        <taxon>Oligosphaera</taxon>
    </lineage>
</organism>
<dbReference type="InterPro" id="IPR005181">
    <property type="entry name" value="SASA"/>
</dbReference>
<reference evidence="3" key="1">
    <citation type="submission" date="2023-07" db="EMBL/GenBank/DDBJ databases">
        <title>Genomic Encyclopedia of Type Strains, Phase IV (KMG-IV): sequencing the most valuable type-strain genomes for metagenomic binning, comparative biology and taxonomic classification.</title>
        <authorList>
            <person name="Goeker M."/>
        </authorList>
    </citation>
    <scope>NUCLEOTIDE SEQUENCE</scope>
    <source>
        <strain evidence="3">DSM 24202</strain>
    </source>
</reference>
<dbReference type="EC" id="3.1.1.53" evidence="3"/>
<dbReference type="PANTHER" id="PTHR22901">
    <property type="entry name" value="SIALATE O-ACETYLESTERASE"/>
    <property type="match status" value="1"/>
</dbReference>
<accession>A0AAE3VCW3</accession>
<dbReference type="Pfam" id="PF03629">
    <property type="entry name" value="SASA"/>
    <property type="match status" value="2"/>
</dbReference>
<dbReference type="InterPro" id="IPR036514">
    <property type="entry name" value="SGNH_hydro_sf"/>
</dbReference>
<name>A0AAE3VCW3_9BACT</name>
<comment type="caution">
    <text evidence="3">The sequence shown here is derived from an EMBL/GenBank/DDBJ whole genome shotgun (WGS) entry which is preliminary data.</text>
</comment>
<sequence>MNSGHFGWGRTAMAGAIGCGGWRRLTLLALLVLPVTALRAEVVLPATFADNMLLQRDKPLPVYGLAKPGEKVVVAFAGQRHESAADAAGAWRVTLAPMAASAKGREMTVTGENSIVLKNVLVGDLWLASGQSNMQVSVRDAMNAKEEIAAAKYDNIRFFMVKSALASTPQQDPAGEWQLCTPENAPKFSAAGYFFARELATTQDVPIGIVNCAIGSSSCQAWVAADVLRSDPALPQPLAIPAEEYQDWATYDALRRKIYADAAYKDPGMLPECAAWAQPDFDDSDWRDMTVPGSIESQGLKIDGAMWYRAAITVPESWAGKNASLYLGIIAQNSVAYFNGVEIGRRDNNGGIWVFRTHPVPGEAVKAGRNVIAVRVFNENGSGGFHPTYPRPQYLGLGDEKVMLPAVWRFKVETAYEPRALSRNLPEPYHLPTGFYNAMIAPLASMPLRGFIWYQGESNSGNPKQHDVLFPALIRSWRELWQDDQLPFYYVQLAAYQKPQEQPVEAGWPDFRESQTKALAVPLTGMASAIDIGDAHDVHPKNKQEVGRRLALWARRDCYGEKDLAVSGPLYSGFAREGAAIRVRFSYCYDGLAVKGDKLKGFAIAGADMKFVWADARIDGQDSVLVWSKDVPEPAHVRYAWANNPDCTLFNQAGLPAGPFRTDQ</sequence>
<dbReference type="AlphaFoldDB" id="A0AAE3VCW3"/>
<dbReference type="Gene3D" id="3.40.50.1110">
    <property type="entry name" value="SGNH hydrolase"/>
    <property type="match status" value="1"/>
</dbReference>
<dbReference type="GO" id="GO:0001681">
    <property type="term" value="F:sialate O-acetylesterase activity"/>
    <property type="evidence" value="ECO:0007669"/>
    <property type="project" value="UniProtKB-EC"/>
</dbReference>
<dbReference type="EMBL" id="JAUSVL010000001">
    <property type="protein sequence ID" value="MDQ0288183.1"/>
    <property type="molecule type" value="Genomic_DNA"/>
</dbReference>
<evidence type="ECO:0000313" key="3">
    <source>
        <dbReference type="EMBL" id="MDQ0288183.1"/>
    </source>
</evidence>
<evidence type="ECO:0000313" key="4">
    <source>
        <dbReference type="Proteomes" id="UP001238163"/>
    </source>
</evidence>
<evidence type="ECO:0000259" key="2">
    <source>
        <dbReference type="Pfam" id="PF03629"/>
    </source>
</evidence>
<evidence type="ECO:0000256" key="1">
    <source>
        <dbReference type="ARBA" id="ARBA00022801"/>
    </source>
</evidence>
<dbReference type="RefSeq" id="WP_307259440.1">
    <property type="nucleotide sequence ID" value="NZ_JAUSVL010000001.1"/>
</dbReference>
<dbReference type="InterPro" id="IPR008979">
    <property type="entry name" value="Galactose-bd-like_sf"/>
</dbReference>
<feature type="domain" description="Sialate O-acetylesterase" evidence="2">
    <location>
        <begin position="435"/>
        <end position="551"/>
    </location>
</feature>
<feature type="domain" description="Sialate O-acetylesterase" evidence="2">
    <location>
        <begin position="123"/>
        <end position="224"/>
    </location>
</feature>
<keyword evidence="1 3" id="KW-0378">Hydrolase</keyword>
<dbReference type="GO" id="GO:0005975">
    <property type="term" value="P:carbohydrate metabolic process"/>
    <property type="evidence" value="ECO:0007669"/>
    <property type="project" value="TreeGrafter"/>
</dbReference>
<dbReference type="Gene3D" id="2.60.120.260">
    <property type="entry name" value="Galactose-binding domain-like"/>
    <property type="match status" value="1"/>
</dbReference>
<protein>
    <submittedName>
        <fullName evidence="3">Sialate O-acetylesterase</fullName>
        <ecNumber evidence="3">3.1.1.53</ecNumber>
    </submittedName>
</protein>
<dbReference type="Proteomes" id="UP001238163">
    <property type="component" value="Unassembled WGS sequence"/>
</dbReference>
<dbReference type="SUPFAM" id="SSF49785">
    <property type="entry name" value="Galactose-binding domain-like"/>
    <property type="match status" value="1"/>
</dbReference>
<gene>
    <name evidence="3" type="ORF">J3R75_000290</name>
</gene>
<keyword evidence="4" id="KW-1185">Reference proteome</keyword>
<proteinExistence type="predicted"/>
<dbReference type="InterPro" id="IPR039329">
    <property type="entry name" value="SIAE"/>
</dbReference>
<dbReference type="PANTHER" id="PTHR22901:SF0">
    <property type="entry name" value="SIALATE O-ACETYLESTERASE"/>
    <property type="match status" value="1"/>
</dbReference>
<dbReference type="SUPFAM" id="SSF52266">
    <property type="entry name" value="SGNH hydrolase"/>
    <property type="match status" value="1"/>
</dbReference>